<name>A0A9W4XGG8_9ASCO</name>
<keyword evidence="4" id="KW-1185">Reference proteome</keyword>
<dbReference type="Gene3D" id="2.40.50.140">
    <property type="entry name" value="Nucleic acid-binding proteins"/>
    <property type="match status" value="1"/>
</dbReference>
<dbReference type="GO" id="GO:0006264">
    <property type="term" value="P:mitochondrial DNA replication"/>
    <property type="evidence" value="ECO:0007669"/>
    <property type="project" value="TreeGrafter"/>
</dbReference>
<reference evidence="3" key="1">
    <citation type="submission" date="2022-12" db="EMBL/GenBank/DDBJ databases">
        <authorList>
            <person name="Brejova B."/>
        </authorList>
    </citation>
    <scope>NUCLEOTIDE SEQUENCE</scope>
</reference>
<dbReference type="PANTHER" id="PTHR10302:SF0">
    <property type="entry name" value="SINGLE-STRANDED DNA-BINDING PROTEIN, MITOCHONDRIAL"/>
    <property type="match status" value="1"/>
</dbReference>
<dbReference type="SUPFAM" id="SSF50249">
    <property type="entry name" value="Nucleic acid-binding proteins"/>
    <property type="match status" value="1"/>
</dbReference>
<evidence type="ECO:0000313" key="3">
    <source>
        <dbReference type="EMBL" id="CAI5757871.1"/>
    </source>
</evidence>
<dbReference type="InterPro" id="IPR000424">
    <property type="entry name" value="Primosome_PriB/ssb"/>
</dbReference>
<evidence type="ECO:0000256" key="2">
    <source>
        <dbReference type="PROSITE-ProRule" id="PRU00252"/>
    </source>
</evidence>
<evidence type="ECO:0000313" key="4">
    <source>
        <dbReference type="Proteomes" id="UP001152885"/>
    </source>
</evidence>
<dbReference type="EMBL" id="CANTUO010000002">
    <property type="protein sequence ID" value="CAI5757871.1"/>
    <property type="molecule type" value="Genomic_DNA"/>
</dbReference>
<keyword evidence="1 2" id="KW-0238">DNA-binding</keyword>
<gene>
    <name evidence="3" type="ORF">CANVERA_P2383</name>
</gene>
<evidence type="ECO:0000256" key="1">
    <source>
        <dbReference type="ARBA" id="ARBA00023125"/>
    </source>
</evidence>
<dbReference type="OrthoDB" id="1078367at2759"/>
<protein>
    <submittedName>
        <fullName evidence="3">Uncharacterized protein</fullName>
    </submittedName>
</protein>
<comment type="caution">
    <text evidence="3">The sequence shown here is derived from an EMBL/GenBank/DDBJ whole genome shotgun (WGS) entry which is preliminary data.</text>
</comment>
<proteinExistence type="predicted"/>
<dbReference type="PROSITE" id="PS50935">
    <property type="entry name" value="SSB"/>
    <property type="match status" value="1"/>
</dbReference>
<dbReference type="PANTHER" id="PTHR10302">
    <property type="entry name" value="SINGLE-STRANDED DNA-BINDING PROTEIN"/>
    <property type="match status" value="1"/>
</dbReference>
<sequence length="137" mass="15663">MLRFSRNFASSSIKSNFAKAQLVGRVGNFEFKESVNGVPYATYSLAVSKGPKDQQTTNWFKLSVFDKNQLERLEKTLRVGNLLYVEANLQNQKFEDPETQKTSIRTNFVQRNFEVISWGKKQEGGEGEVEVEVEESN</sequence>
<accession>A0A9W4XGG8</accession>
<dbReference type="GO" id="GO:0042645">
    <property type="term" value="C:mitochondrial nucleoid"/>
    <property type="evidence" value="ECO:0007669"/>
    <property type="project" value="TreeGrafter"/>
</dbReference>
<dbReference type="Pfam" id="PF00436">
    <property type="entry name" value="SSB"/>
    <property type="match status" value="1"/>
</dbReference>
<dbReference type="InterPro" id="IPR012340">
    <property type="entry name" value="NA-bd_OB-fold"/>
</dbReference>
<dbReference type="InterPro" id="IPR011344">
    <property type="entry name" value="ssDNA-bd"/>
</dbReference>
<dbReference type="Proteomes" id="UP001152885">
    <property type="component" value="Unassembled WGS sequence"/>
</dbReference>
<dbReference type="AlphaFoldDB" id="A0A9W4XGG8"/>
<organism evidence="3 4">
    <name type="scientific">Candida verbasci</name>
    <dbReference type="NCBI Taxonomy" id="1227364"/>
    <lineage>
        <taxon>Eukaryota</taxon>
        <taxon>Fungi</taxon>
        <taxon>Dikarya</taxon>
        <taxon>Ascomycota</taxon>
        <taxon>Saccharomycotina</taxon>
        <taxon>Pichiomycetes</taxon>
        <taxon>Debaryomycetaceae</taxon>
        <taxon>Candida/Lodderomyces clade</taxon>
        <taxon>Candida</taxon>
    </lineage>
</organism>
<dbReference type="GO" id="GO:0003697">
    <property type="term" value="F:single-stranded DNA binding"/>
    <property type="evidence" value="ECO:0007669"/>
    <property type="project" value="InterPro"/>
</dbReference>